<feature type="signal peptide" evidence="2">
    <location>
        <begin position="1"/>
        <end position="28"/>
    </location>
</feature>
<keyword evidence="4" id="KW-1185">Reference proteome</keyword>
<name>A0ABR0QWG4_GOSAR</name>
<evidence type="ECO:0000313" key="4">
    <source>
        <dbReference type="Proteomes" id="UP001358586"/>
    </source>
</evidence>
<feature type="chain" id="PRO_5045829847" evidence="2">
    <location>
        <begin position="29"/>
        <end position="206"/>
    </location>
</feature>
<feature type="compositionally biased region" description="Basic and acidic residues" evidence="1">
    <location>
        <begin position="95"/>
        <end position="106"/>
    </location>
</feature>
<evidence type="ECO:0000256" key="2">
    <source>
        <dbReference type="SAM" id="SignalP"/>
    </source>
</evidence>
<sequence>MNKSRTRRYTLFLLWLIILSHQIRPVVCEGNQYNEEKPSLFQLVSNTFSLLKKSHQSSWEKVKTIIHEFQLQFTPPSLDFRGTGGNDPGKASDGTGEKVKEAVKDSIETSEAIAEETAKTAAEAVHKTDEKVKESASSKPDDSHEELRRRRKRSLKGPSIRSHNGHLVVVNHGWGLMIVNSFICSYHITLVLYVPFYPLLHIASYT</sequence>
<proteinExistence type="predicted"/>
<protein>
    <submittedName>
        <fullName evidence="3">Uncharacterized protein</fullName>
    </submittedName>
</protein>
<evidence type="ECO:0000256" key="1">
    <source>
        <dbReference type="SAM" id="MobiDB-lite"/>
    </source>
</evidence>
<reference evidence="3 4" key="1">
    <citation type="submission" date="2023-03" db="EMBL/GenBank/DDBJ databases">
        <title>WGS of Gossypium arboreum.</title>
        <authorList>
            <person name="Yu D."/>
        </authorList>
    </citation>
    <scope>NUCLEOTIDE SEQUENCE [LARGE SCALE GENOMIC DNA]</scope>
    <source>
        <tissue evidence="3">Leaf</tissue>
    </source>
</reference>
<comment type="caution">
    <text evidence="3">The sequence shown here is derived from an EMBL/GenBank/DDBJ whole genome shotgun (WGS) entry which is preliminary data.</text>
</comment>
<organism evidence="3 4">
    <name type="scientific">Gossypium arboreum</name>
    <name type="common">Tree cotton</name>
    <name type="synonym">Gossypium nanking</name>
    <dbReference type="NCBI Taxonomy" id="29729"/>
    <lineage>
        <taxon>Eukaryota</taxon>
        <taxon>Viridiplantae</taxon>
        <taxon>Streptophyta</taxon>
        <taxon>Embryophyta</taxon>
        <taxon>Tracheophyta</taxon>
        <taxon>Spermatophyta</taxon>
        <taxon>Magnoliopsida</taxon>
        <taxon>eudicotyledons</taxon>
        <taxon>Gunneridae</taxon>
        <taxon>Pentapetalae</taxon>
        <taxon>rosids</taxon>
        <taxon>malvids</taxon>
        <taxon>Malvales</taxon>
        <taxon>Malvaceae</taxon>
        <taxon>Malvoideae</taxon>
        <taxon>Gossypium</taxon>
    </lineage>
</organism>
<evidence type="ECO:0000313" key="3">
    <source>
        <dbReference type="EMBL" id="KAK5843303.1"/>
    </source>
</evidence>
<feature type="region of interest" description="Disordered" evidence="1">
    <location>
        <begin position="122"/>
        <end position="158"/>
    </location>
</feature>
<gene>
    <name evidence="3" type="ORF">PVK06_005756</name>
</gene>
<feature type="region of interest" description="Disordered" evidence="1">
    <location>
        <begin position="77"/>
        <end position="106"/>
    </location>
</feature>
<accession>A0ABR0QWG4</accession>
<keyword evidence="2" id="KW-0732">Signal</keyword>
<dbReference type="EMBL" id="JARKNE010000002">
    <property type="protein sequence ID" value="KAK5843303.1"/>
    <property type="molecule type" value="Genomic_DNA"/>
</dbReference>
<feature type="compositionally biased region" description="Basic and acidic residues" evidence="1">
    <location>
        <begin position="124"/>
        <end position="148"/>
    </location>
</feature>
<dbReference type="PANTHER" id="PTHR35463:SF10">
    <property type="entry name" value="TRANSMEMBRANE PROTEIN"/>
    <property type="match status" value="1"/>
</dbReference>
<dbReference type="Proteomes" id="UP001358586">
    <property type="component" value="Chromosome 2"/>
</dbReference>
<dbReference type="PANTHER" id="PTHR35463">
    <property type="entry name" value="TRANSMEMBRANE PROTEIN"/>
    <property type="match status" value="1"/>
</dbReference>